<evidence type="ECO:0000256" key="5">
    <source>
        <dbReference type="ARBA" id="ARBA00022801"/>
    </source>
</evidence>
<dbReference type="RefSeq" id="WP_044347358.1">
    <property type="nucleotide sequence ID" value="NZ_AZAC01000007.1"/>
</dbReference>
<evidence type="ECO:0000256" key="3">
    <source>
        <dbReference type="ARBA" id="ARBA00022670"/>
    </source>
</evidence>
<feature type="binding site" evidence="8">
    <location>
        <position position="237"/>
    </location>
    <ligand>
        <name>Zn(2+)</name>
        <dbReference type="ChEBI" id="CHEBI:29105"/>
        <label>1</label>
    </ligand>
</feature>
<protein>
    <recommendedName>
        <fullName evidence="11">Peptidase M42</fullName>
    </recommendedName>
</protein>
<dbReference type="PANTHER" id="PTHR32481:SF0">
    <property type="entry name" value="AMINOPEPTIDASE YPDE-RELATED"/>
    <property type="match status" value="1"/>
</dbReference>
<dbReference type="EMBL" id="AZAC01000007">
    <property type="protein sequence ID" value="KIX14954.1"/>
    <property type="molecule type" value="Genomic_DNA"/>
</dbReference>
<evidence type="ECO:0000256" key="4">
    <source>
        <dbReference type="ARBA" id="ARBA00022723"/>
    </source>
</evidence>
<evidence type="ECO:0000256" key="1">
    <source>
        <dbReference type="ARBA" id="ARBA00006272"/>
    </source>
</evidence>
<feature type="binding site" evidence="8">
    <location>
        <position position="215"/>
    </location>
    <ligand>
        <name>Zn(2+)</name>
        <dbReference type="ChEBI" id="CHEBI:29105"/>
        <label>2</label>
    </ligand>
</feature>
<feature type="binding site" evidence="8">
    <location>
        <position position="66"/>
    </location>
    <ligand>
        <name>Zn(2+)</name>
        <dbReference type="ChEBI" id="CHEBI:29105"/>
        <label>1</label>
    </ligand>
</feature>
<keyword evidence="2" id="KW-0031">Aminopeptidase</keyword>
<dbReference type="PATRIC" id="fig|1429043.3.peg.1297"/>
<dbReference type="PANTHER" id="PTHR32481">
    <property type="entry name" value="AMINOPEPTIDASE"/>
    <property type="match status" value="1"/>
</dbReference>
<feature type="binding site" evidence="8">
    <location>
        <position position="182"/>
    </location>
    <ligand>
        <name>Zn(2+)</name>
        <dbReference type="ChEBI" id="CHEBI:29105"/>
        <label>1</label>
    </ligand>
</feature>
<comment type="cofactor">
    <cofactor evidence="8">
        <name>a divalent metal cation</name>
        <dbReference type="ChEBI" id="CHEBI:60240"/>
    </cofactor>
    <text evidence="8">Binds 2 divalent metal cations per subunit.</text>
</comment>
<dbReference type="Gene3D" id="3.40.630.10">
    <property type="entry name" value="Zn peptidases"/>
    <property type="match status" value="1"/>
</dbReference>
<evidence type="ECO:0000256" key="8">
    <source>
        <dbReference type="PIRSR" id="PIRSR001123-2"/>
    </source>
</evidence>
<dbReference type="GO" id="GO:0004177">
    <property type="term" value="F:aminopeptidase activity"/>
    <property type="evidence" value="ECO:0007669"/>
    <property type="project" value="UniProtKB-UniRule"/>
</dbReference>
<dbReference type="AlphaFoldDB" id="A0A0D2J9Y4"/>
<dbReference type="STRING" id="1429043.X474_06125"/>
<dbReference type="InterPro" id="IPR023367">
    <property type="entry name" value="Peptidase_M42_dom2"/>
</dbReference>
<dbReference type="SUPFAM" id="SSF53187">
    <property type="entry name" value="Zn-dependent exopeptidases"/>
    <property type="match status" value="1"/>
</dbReference>
<sequence>MADASLDLIRKLTNANGAPGFEDEVTEICRKETADFVRAEEDCLRNLYLMPKKNQGKQPVVMLEGHSDEVGFMVHSINEKGMIKFATLGGWFSQALLGHKVRIRNNQGSYIPAVISSIPPHFLNEGKKNQVIQTDDMFMDVGASSRDQVIMEFGIEPGAPVVPDVDFYYDAENKVMTAKAFDNRLGCAAVVETLTKARDLDLKVDLVGVLSSQEEVGLRGARISANRVQPQAAIVFEGPPADDTFTPADQAQAVMKKGPQIRHLDSSMIANPRFVAFAREVARKNSLPFQDTVRLKGGTDAASIGLSHLGVPAIVIGVPVRYAHTHHCMASFEDYQNAVKWGLAIIKELDQKTIEGF</sequence>
<dbReference type="InterPro" id="IPR008007">
    <property type="entry name" value="Peptidase_M42"/>
</dbReference>
<evidence type="ECO:0000256" key="2">
    <source>
        <dbReference type="ARBA" id="ARBA00022438"/>
    </source>
</evidence>
<proteinExistence type="inferred from homology"/>
<dbReference type="OrthoDB" id="9772053at2"/>
<dbReference type="SUPFAM" id="SSF101821">
    <property type="entry name" value="Aminopeptidase/glucanase lid domain"/>
    <property type="match status" value="1"/>
</dbReference>
<keyword evidence="3" id="KW-0645">Protease</keyword>
<dbReference type="Gene3D" id="2.40.30.40">
    <property type="entry name" value="Peptidase M42, domain 2"/>
    <property type="match status" value="1"/>
</dbReference>
<feature type="binding site" evidence="8">
    <location>
        <position position="324"/>
    </location>
    <ligand>
        <name>Zn(2+)</name>
        <dbReference type="ChEBI" id="CHEBI:29105"/>
        <label>2</label>
    </ligand>
</feature>
<keyword evidence="4 8" id="KW-0479">Metal-binding</keyword>
<comment type="similarity">
    <text evidence="1 6">Belongs to the peptidase M42 family.</text>
</comment>
<dbReference type="FunCoup" id="A0A0D2J9Y4">
    <property type="interactions" value="175"/>
</dbReference>
<evidence type="ECO:0000313" key="9">
    <source>
        <dbReference type="EMBL" id="KIX14954.1"/>
    </source>
</evidence>
<comment type="caution">
    <text evidence="9">The sequence shown here is derived from an EMBL/GenBank/DDBJ whole genome shotgun (WGS) entry which is preliminary data.</text>
</comment>
<evidence type="ECO:0008006" key="11">
    <source>
        <dbReference type="Google" id="ProtNLM"/>
    </source>
</evidence>
<dbReference type="GO" id="GO:0046872">
    <property type="term" value="F:metal ion binding"/>
    <property type="evidence" value="ECO:0007669"/>
    <property type="project" value="UniProtKB-UniRule"/>
</dbReference>
<accession>A0A0D2J9Y4</accession>
<dbReference type="Pfam" id="PF05343">
    <property type="entry name" value="Peptidase_M42"/>
    <property type="match status" value="1"/>
</dbReference>
<organism evidence="9 10">
    <name type="scientific">Dethiosulfatarculus sandiegensis</name>
    <dbReference type="NCBI Taxonomy" id="1429043"/>
    <lineage>
        <taxon>Bacteria</taxon>
        <taxon>Pseudomonadati</taxon>
        <taxon>Thermodesulfobacteriota</taxon>
        <taxon>Desulfarculia</taxon>
        <taxon>Desulfarculales</taxon>
        <taxon>Desulfarculaceae</taxon>
        <taxon>Dethiosulfatarculus</taxon>
    </lineage>
</organism>
<feature type="active site" description="Proton acceptor" evidence="7">
    <location>
        <position position="214"/>
    </location>
</feature>
<evidence type="ECO:0000256" key="6">
    <source>
        <dbReference type="PIRNR" id="PIRNR001123"/>
    </source>
</evidence>
<dbReference type="Proteomes" id="UP000032233">
    <property type="component" value="Unassembled WGS sequence"/>
</dbReference>
<keyword evidence="5" id="KW-0378">Hydrolase</keyword>
<dbReference type="InParanoid" id="A0A0D2J9Y4"/>
<name>A0A0D2J9Y4_9BACT</name>
<reference evidence="9 10" key="1">
    <citation type="submission" date="2013-11" db="EMBL/GenBank/DDBJ databases">
        <title>Metagenomic analysis of a methanogenic consortium involved in long chain n-alkane degradation.</title>
        <authorList>
            <person name="Davidova I.A."/>
            <person name="Callaghan A.V."/>
            <person name="Wawrik B."/>
            <person name="Pruitt S."/>
            <person name="Marks C."/>
            <person name="Duncan K.E."/>
            <person name="Suflita J.M."/>
        </authorList>
    </citation>
    <scope>NUCLEOTIDE SEQUENCE [LARGE SCALE GENOMIC DNA]</scope>
    <source>
        <strain evidence="9 10">SPR</strain>
    </source>
</reference>
<dbReference type="GO" id="GO:0006508">
    <property type="term" value="P:proteolysis"/>
    <property type="evidence" value="ECO:0007669"/>
    <property type="project" value="UniProtKB-KW"/>
</dbReference>
<evidence type="ECO:0000256" key="7">
    <source>
        <dbReference type="PIRSR" id="PIRSR001123-1"/>
    </source>
</evidence>
<evidence type="ECO:0000313" key="10">
    <source>
        <dbReference type="Proteomes" id="UP000032233"/>
    </source>
</evidence>
<dbReference type="InterPro" id="IPR051464">
    <property type="entry name" value="Peptidase_M42_aminopept"/>
</dbReference>
<keyword evidence="10" id="KW-1185">Reference proteome</keyword>
<gene>
    <name evidence="9" type="ORF">X474_06125</name>
</gene>
<feature type="binding site" evidence="8">
    <location>
        <position position="182"/>
    </location>
    <ligand>
        <name>Zn(2+)</name>
        <dbReference type="ChEBI" id="CHEBI:29105"/>
        <label>2</label>
    </ligand>
</feature>
<dbReference type="PIRSF" id="PIRSF001123">
    <property type="entry name" value="PepA_GA"/>
    <property type="match status" value="1"/>
</dbReference>